<proteinExistence type="predicted"/>
<feature type="region of interest" description="Disordered" evidence="1">
    <location>
        <begin position="1"/>
        <end position="44"/>
    </location>
</feature>
<dbReference type="EMBL" id="MKZY01000002">
    <property type="protein sequence ID" value="OOO13012.1"/>
    <property type="molecule type" value="Genomic_DNA"/>
</dbReference>
<protein>
    <submittedName>
        <fullName evidence="2">Uncharacterized protein</fullName>
    </submittedName>
</protein>
<feature type="region of interest" description="Disordered" evidence="1">
    <location>
        <begin position="77"/>
        <end position="107"/>
    </location>
</feature>
<feature type="compositionally biased region" description="Polar residues" evidence="1">
    <location>
        <begin position="27"/>
        <end position="40"/>
    </location>
</feature>
<evidence type="ECO:0000313" key="3">
    <source>
        <dbReference type="Proteomes" id="UP000190312"/>
    </source>
</evidence>
<sequence>MPGKRANSDSATQPRQPKSPKTDKNSSDASSQPQPRSNRWSKPCVSANLDADYAGFVAKDYDRAFSYVCFCPPNSAVEDEDDEWETEDSADEEPEDSVEDTNSKPKCDGGKKCLCNKLPSDHPEYPWVATRAAVRKVSNQHVHADIRCPDVFNMEVFNDFTGYALIEVAQNLVLDFVEAEGDWKEQWAVCEAVGISIMGDMFMPLAYVDYGDLANDTFCLFFAMFLTMLAKLESQGLLGPDSEVKNLGMVMALYLCTNSDMRAYGICEGNEYKKNKVAEFYNSGERILAYANKYNIDLRGPSNIESCVEELDDVELPPAQNDPWGWADVLKQYEKLYVRERKKPKIGGIQYDITGMSSAERRESSYNGKDPLKKAEIDAIKQGMILQLA</sequence>
<dbReference type="VEuPathDB" id="FungiDB:AO090005001661"/>
<gene>
    <name evidence="2" type="ORF">OAory_01007610</name>
</gene>
<comment type="caution">
    <text evidence="2">The sequence shown here is derived from an EMBL/GenBank/DDBJ whole genome shotgun (WGS) entry which is preliminary data.</text>
</comment>
<feature type="compositionally biased region" description="Acidic residues" evidence="1">
    <location>
        <begin position="77"/>
        <end position="99"/>
    </location>
</feature>
<organism evidence="2 3">
    <name type="scientific">Aspergillus oryzae</name>
    <name type="common">Yellow koji mold</name>
    <dbReference type="NCBI Taxonomy" id="5062"/>
    <lineage>
        <taxon>Eukaryota</taxon>
        <taxon>Fungi</taxon>
        <taxon>Dikarya</taxon>
        <taxon>Ascomycota</taxon>
        <taxon>Pezizomycotina</taxon>
        <taxon>Eurotiomycetes</taxon>
        <taxon>Eurotiomycetidae</taxon>
        <taxon>Eurotiales</taxon>
        <taxon>Aspergillaceae</taxon>
        <taxon>Aspergillus</taxon>
        <taxon>Aspergillus subgen. Circumdati</taxon>
    </lineage>
</organism>
<dbReference type="Proteomes" id="UP000190312">
    <property type="component" value="Unassembled WGS sequence"/>
</dbReference>
<dbReference type="eggNOG" id="ENOG502SPXG">
    <property type="taxonomic scope" value="Eukaryota"/>
</dbReference>
<name>A0A1S9DVD8_ASPOZ</name>
<dbReference type="OrthoDB" id="10037289at2759"/>
<evidence type="ECO:0000313" key="2">
    <source>
        <dbReference type="EMBL" id="OOO13012.1"/>
    </source>
</evidence>
<dbReference type="AlphaFoldDB" id="A0A1S9DVD8"/>
<accession>A0A1S9DVD8</accession>
<evidence type="ECO:0000256" key="1">
    <source>
        <dbReference type="SAM" id="MobiDB-lite"/>
    </source>
</evidence>
<reference evidence="2 3" key="1">
    <citation type="submission" date="2016-10" db="EMBL/GenBank/DDBJ databases">
        <title>Genome sequencing of Aspergillus oryzae BCC7051.</title>
        <authorList>
            <person name="Thammarongtham C."/>
            <person name="Vorapreeda T."/>
            <person name="Nookaew I."/>
            <person name="Srisuk T."/>
            <person name="Land M."/>
            <person name="Jeennor S."/>
            <person name="Laoteng K."/>
        </authorList>
    </citation>
    <scope>NUCLEOTIDE SEQUENCE [LARGE SCALE GENOMIC DNA]</scope>
    <source>
        <strain evidence="2 3">BCC7051</strain>
    </source>
</reference>